<dbReference type="InterPro" id="IPR050640">
    <property type="entry name" value="Bact_2-comp_sensor_kinase"/>
</dbReference>
<keyword evidence="16" id="KW-0238">DNA-binding</keyword>
<keyword evidence="8" id="KW-0808">Transferase</keyword>
<feature type="modified residue" description="4-aspartylphosphate" evidence="19">
    <location>
        <position position="623"/>
    </location>
</feature>
<evidence type="ECO:0000256" key="9">
    <source>
        <dbReference type="ARBA" id="ARBA00022692"/>
    </source>
</evidence>
<evidence type="ECO:0000313" key="23">
    <source>
        <dbReference type="EMBL" id="STW80097.1"/>
    </source>
</evidence>
<dbReference type="Pfam" id="PF07694">
    <property type="entry name" value="5TM-5TMR_LYT"/>
    <property type="match status" value="1"/>
</dbReference>
<keyword evidence="13 20" id="KW-1133">Transmembrane helix</keyword>
<keyword evidence="7 19" id="KW-0597">Phosphoprotein</keyword>
<dbReference type="SMART" id="SM00448">
    <property type="entry name" value="REC"/>
    <property type="match status" value="1"/>
</dbReference>
<evidence type="ECO:0000256" key="5">
    <source>
        <dbReference type="ARBA" id="ARBA00022475"/>
    </source>
</evidence>
<evidence type="ECO:0000259" key="21">
    <source>
        <dbReference type="PROSITE" id="PS50110"/>
    </source>
</evidence>
<evidence type="ECO:0000256" key="19">
    <source>
        <dbReference type="PROSITE-ProRule" id="PRU00169"/>
    </source>
</evidence>
<proteinExistence type="predicted"/>
<dbReference type="Gene3D" id="3.30.450.40">
    <property type="match status" value="1"/>
</dbReference>
<dbReference type="InterPro" id="IPR003018">
    <property type="entry name" value="GAF"/>
</dbReference>
<dbReference type="Gene3D" id="1.10.1760.20">
    <property type="match status" value="1"/>
</dbReference>
<dbReference type="InterPro" id="IPR011620">
    <property type="entry name" value="Sig_transdc_His_kinase_LytS_TM"/>
</dbReference>
<dbReference type="PROSITE" id="PS50930">
    <property type="entry name" value="HTH_LYTTR"/>
    <property type="match status" value="1"/>
</dbReference>
<feature type="transmembrane region" description="Helical" evidence="20">
    <location>
        <begin position="109"/>
        <end position="128"/>
    </location>
</feature>
<dbReference type="SUPFAM" id="SSF55874">
    <property type="entry name" value="ATPase domain of HSP90 chaperone/DNA topoisomerase II/histidine kinase"/>
    <property type="match status" value="1"/>
</dbReference>
<feature type="transmembrane region" description="Helical" evidence="20">
    <location>
        <begin position="6"/>
        <end position="25"/>
    </location>
</feature>
<dbReference type="Gene3D" id="3.40.50.2300">
    <property type="match status" value="1"/>
</dbReference>
<dbReference type="InterPro" id="IPR029016">
    <property type="entry name" value="GAF-like_dom_sf"/>
</dbReference>
<dbReference type="GO" id="GO:0005737">
    <property type="term" value="C:cytoplasm"/>
    <property type="evidence" value="ECO:0007669"/>
    <property type="project" value="UniProtKB-SubCell"/>
</dbReference>
<sequence>MHEIFTMLLAVFDRAALMLICLFFLIRLRLFRELLHKSAHTPKELLAVTAIFSLFALFSTWSGVPVEGSLVNVRIIAVMSGGILFGPWVGAIVGAIAGVHRYLIDIDGVTAVPCFITSIVAGLLSGFIGRKVPKAQRWKAGILAGMLCETLTMILVIVWAPSFALGIDIVSKIGIPMILGSVCIGFIVLLVQSVEGEKEASAARQAKLALDIANKTLPLFRHVNSESLRQVCDIIRRDISADAVAITNTQHVMAYVGVGEINYRDNDDFISPTTQQAIRYGKIIIKNNDEAHRTPEIHSMLVIPLWEKGVVTGTLKIYYCHAHRITSSLQEMAVGLSQIISTQLEVSRAEQLREMANKAELRALQSKINPHFLFNALNAISSSIRMNPDTARQLIFNLSRYLRYNIELKDDEQIDIKRELYQIKDYIAIEQARFGDKLTVIYDIDDEVSFMIPSLLIQPLVENAIVHGIQPCKGKGVVTIGINECGNRVRISVRDTGNGIDPAVVARVEADEMPGNKIGLLNVHHRVKLLYGGRTAYPTPDAGDRNCLLCANPTRAPGGYGVAAVMSGDKMKVIIVEDEFLAQQELTWLINTHSEMEIVGTFDDGLDVLKFLQHNKVDAIFLDINIPSLDGVLLAQNISQFAHKPFIVFITAWKEHAVEAFELEAFDYILKPYQESRIINMLQKLTGAWQQQQQVSAGTGAAANPARENDTINLVKDERIIVTSIHDIYYAEAHEKMTFVYTRKESFVMPMNITEFCNKLPPAHFFRCHRSYCVNLNKIREIEPWFNNTYILRLRDLEFQVPVSRSKVKEFRQLMHL</sequence>
<dbReference type="PANTHER" id="PTHR34220">
    <property type="entry name" value="SENSOR HISTIDINE KINASE YPDA"/>
    <property type="match status" value="1"/>
</dbReference>
<comment type="caution">
    <text evidence="23">The sequence shown here is derived from an EMBL/GenBank/DDBJ whole genome shotgun (WGS) entry which is preliminary data.</text>
</comment>
<dbReference type="Pfam" id="PF06580">
    <property type="entry name" value="His_kinase"/>
    <property type="match status" value="1"/>
</dbReference>
<dbReference type="Pfam" id="PF02518">
    <property type="entry name" value="HATPase_c"/>
    <property type="match status" value="1"/>
</dbReference>
<name>A0A7H4PNX4_9ENTR</name>
<keyword evidence="18" id="KW-0804">Transcription</keyword>
<feature type="transmembrane region" description="Helical" evidence="20">
    <location>
        <begin position="45"/>
        <end position="63"/>
    </location>
</feature>
<feature type="transmembrane region" description="Helical" evidence="20">
    <location>
        <begin position="173"/>
        <end position="191"/>
    </location>
</feature>
<keyword evidence="17 20" id="KW-0472">Membrane</keyword>
<evidence type="ECO:0000256" key="4">
    <source>
        <dbReference type="ARBA" id="ARBA00012438"/>
    </source>
</evidence>
<dbReference type="InterPro" id="IPR010559">
    <property type="entry name" value="Sig_transdc_His_kin_internal"/>
</dbReference>
<keyword evidence="12" id="KW-0067">ATP-binding</keyword>
<evidence type="ECO:0000313" key="24">
    <source>
        <dbReference type="Proteomes" id="UP000254863"/>
    </source>
</evidence>
<dbReference type="Pfam" id="PF00072">
    <property type="entry name" value="Response_reg"/>
    <property type="match status" value="1"/>
</dbReference>
<dbReference type="GO" id="GO:0003677">
    <property type="term" value="F:DNA binding"/>
    <property type="evidence" value="ECO:0007669"/>
    <property type="project" value="UniProtKB-KW"/>
</dbReference>
<evidence type="ECO:0000256" key="6">
    <source>
        <dbReference type="ARBA" id="ARBA00022490"/>
    </source>
</evidence>
<keyword evidence="6" id="KW-0963">Cytoplasm</keyword>
<dbReference type="SUPFAM" id="SSF52172">
    <property type="entry name" value="CheY-like"/>
    <property type="match status" value="1"/>
</dbReference>
<feature type="domain" description="HTH LytTR-type" evidence="22">
    <location>
        <begin position="712"/>
        <end position="817"/>
    </location>
</feature>
<evidence type="ECO:0000256" key="20">
    <source>
        <dbReference type="SAM" id="Phobius"/>
    </source>
</evidence>
<dbReference type="Proteomes" id="UP000254863">
    <property type="component" value="Unassembled WGS sequence"/>
</dbReference>
<dbReference type="EC" id="2.7.13.3" evidence="4"/>
<protein>
    <recommendedName>
        <fullName evidence="4">histidine kinase</fullName>
        <ecNumber evidence="4">2.7.13.3</ecNumber>
    </recommendedName>
</protein>
<dbReference type="FunFam" id="2.20.25.10:FF:000010">
    <property type="entry name" value="Two-component system response regulator"/>
    <property type="match status" value="1"/>
</dbReference>
<dbReference type="EMBL" id="UGMS01000004">
    <property type="protein sequence ID" value="STW80097.1"/>
    <property type="molecule type" value="Genomic_DNA"/>
</dbReference>
<keyword evidence="10" id="KW-0547">Nucleotide-binding</keyword>
<accession>A0A7H4PNX4</accession>
<evidence type="ECO:0000256" key="7">
    <source>
        <dbReference type="ARBA" id="ARBA00022553"/>
    </source>
</evidence>
<dbReference type="GO" id="GO:0005886">
    <property type="term" value="C:plasma membrane"/>
    <property type="evidence" value="ECO:0007669"/>
    <property type="project" value="UniProtKB-SubCell"/>
</dbReference>
<evidence type="ECO:0000256" key="12">
    <source>
        <dbReference type="ARBA" id="ARBA00022840"/>
    </source>
</evidence>
<dbReference type="InterPro" id="IPR001789">
    <property type="entry name" value="Sig_transdc_resp-reg_receiver"/>
</dbReference>
<organism evidence="23 24">
    <name type="scientific">Klebsiella michiganensis</name>
    <dbReference type="NCBI Taxonomy" id="1134687"/>
    <lineage>
        <taxon>Bacteria</taxon>
        <taxon>Pseudomonadati</taxon>
        <taxon>Pseudomonadota</taxon>
        <taxon>Gammaproteobacteria</taxon>
        <taxon>Enterobacterales</taxon>
        <taxon>Enterobacteriaceae</taxon>
        <taxon>Klebsiella/Raoultella group</taxon>
        <taxon>Klebsiella</taxon>
    </lineage>
</organism>
<dbReference type="Pfam" id="PF01590">
    <property type="entry name" value="GAF"/>
    <property type="match status" value="1"/>
</dbReference>
<evidence type="ECO:0000256" key="3">
    <source>
        <dbReference type="ARBA" id="ARBA00004651"/>
    </source>
</evidence>
<dbReference type="Gene3D" id="3.30.565.10">
    <property type="entry name" value="Histidine kinase-like ATPase, C-terminal domain"/>
    <property type="match status" value="1"/>
</dbReference>
<evidence type="ECO:0000256" key="11">
    <source>
        <dbReference type="ARBA" id="ARBA00022777"/>
    </source>
</evidence>
<feature type="transmembrane region" description="Helical" evidence="20">
    <location>
        <begin position="140"/>
        <end position="161"/>
    </location>
</feature>
<evidence type="ECO:0000256" key="17">
    <source>
        <dbReference type="ARBA" id="ARBA00023136"/>
    </source>
</evidence>
<dbReference type="InterPro" id="IPR011006">
    <property type="entry name" value="CheY-like_superfamily"/>
</dbReference>
<dbReference type="Gene3D" id="2.20.25.10">
    <property type="match status" value="1"/>
</dbReference>
<comment type="subcellular location">
    <subcellularLocation>
        <location evidence="3">Cell membrane</location>
        <topology evidence="3">Multi-pass membrane protein</topology>
    </subcellularLocation>
    <subcellularLocation>
        <location evidence="2">Cytoplasm</location>
    </subcellularLocation>
</comment>
<dbReference type="GO" id="GO:0071555">
    <property type="term" value="P:cell wall organization"/>
    <property type="evidence" value="ECO:0007669"/>
    <property type="project" value="InterPro"/>
</dbReference>
<evidence type="ECO:0000256" key="18">
    <source>
        <dbReference type="ARBA" id="ARBA00023163"/>
    </source>
</evidence>
<dbReference type="GO" id="GO:0000155">
    <property type="term" value="F:phosphorelay sensor kinase activity"/>
    <property type="evidence" value="ECO:0007669"/>
    <property type="project" value="InterPro"/>
</dbReference>
<feature type="transmembrane region" description="Helical" evidence="20">
    <location>
        <begin position="75"/>
        <end position="97"/>
    </location>
</feature>
<evidence type="ECO:0000256" key="14">
    <source>
        <dbReference type="ARBA" id="ARBA00023012"/>
    </source>
</evidence>
<feature type="domain" description="Response regulatory" evidence="21">
    <location>
        <begin position="572"/>
        <end position="686"/>
    </location>
</feature>
<reference evidence="23 24" key="1">
    <citation type="submission" date="2018-06" db="EMBL/GenBank/DDBJ databases">
        <authorList>
            <consortium name="Pathogen Informatics"/>
            <person name="Doyle S."/>
        </authorList>
    </citation>
    <scope>NUCLEOTIDE SEQUENCE [LARGE SCALE GENOMIC DNA]</scope>
    <source>
        <strain evidence="23 24">NCTC11685</strain>
    </source>
</reference>
<keyword evidence="9 20" id="KW-0812">Transmembrane</keyword>
<dbReference type="AlphaFoldDB" id="A0A7H4PNX4"/>
<gene>
    <name evidence="23" type="primary">ypdA</name>
    <name evidence="23" type="ORF">NCTC11685_07452</name>
</gene>
<dbReference type="SUPFAM" id="SSF55781">
    <property type="entry name" value="GAF domain-like"/>
    <property type="match status" value="1"/>
</dbReference>
<dbReference type="CDD" id="cd17532">
    <property type="entry name" value="REC_LytTR_AlgR-like"/>
    <property type="match status" value="1"/>
</dbReference>
<evidence type="ECO:0000256" key="8">
    <source>
        <dbReference type="ARBA" id="ARBA00022679"/>
    </source>
</evidence>
<dbReference type="Gene3D" id="2.40.50.40">
    <property type="match status" value="1"/>
</dbReference>
<evidence type="ECO:0000256" key="16">
    <source>
        <dbReference type="ARBA" id="ARBA00023125"/>
    </source>
</evidence>
<keyword evidence="15" id="KW-0805">Transcription regulation</keyword>
<comment type="catalytic activity">
    <reaction evidence="1">
        <text>ATP + protein L-histidine = ADP + protein N-phospho-L-histidine.</text>
        <dbReference type="EC" id="2.7.13.3"/>
    </reaction>
</comment>
<keyword evidence="5" id="KW-1003">Cell membrane</keyword>
<dbReference type="InterPro" id="IPR007492">
    <property type="entry name" value="LytTR_DNA-bd_dom"/>
</dbReference>
<evidence type="ECO:0000256" key="10">
    <source>
        <dbReference type="ARBA" id="ARBA00022741"/>
    </source>
</evidence>
<evidence type="ECO:0000256" key="1">
    <source>
        <dbReference type="ARBA" id="ARBA00000085"/>
    </source>
</evidence>
<evidence type="ECO:0000256" key="2">
    <source>
        <dbReference type="ARBA" id="ARBA00004496"/>
    </source>
</evidence>
<evidence type="ECO:0000256" key="13">
    <source>
        <dbReference type="ARBA" id="ARBA00022989"/>
    </source>
</evidence>
<dbReference type="SMART" id="SM00850">
    <property type="entry name" value="LytTR"/>
    <property type="match status" value="1"/>
</dbReference>
<dbReference type="InterPro" id="IPR036890">
    <property type="entry name" value="HATPase_C_sf"/>
</dbReference>
<evidence type="ECO:0000259" key="22">
    <source>
        <dbReference type="PROSITE" id="PS50930"/>
    </source>
</evidence>
<dbReference type="InterPro" id="IPR003594">
    <property type="entry name" value="HATPase_dom"/>
</dbReference>
<dbReference type="PANTHER" id="PTHR34220:SF7">
    <property type="entry name" value="SENSOR HISTIDINE KINASE YPDA"/>
    <property type="match status" value="1"/>
</dbReference>
<dbReference type="Pfam" id="PF04397">
    <property type="entry name" value="LytTR"/>
    <property type="match status" value="1"/>
</dbReference>
<dbReference type="PROSITE" id="PS50110">
    <property type="entry name" value="RESPONSE_REGULATORY"/>
    <property type="match status" value="1"/>
</dbReference>
<keyword evidence="14" id="KW-0902">Two-component regulatory system</keyword>
<dbReference type="GO" id="GO:0005524">
    <property type="term" value="F:ATP binding"/>
    <property type="evidence" value="ECO:0007669"/>
    <property type="project" value="UniProtKB-KW"/>
</dbReference>
<keyword evidence="11" id="KW-0418">Kinase</keyword>
<evidence type="ECO:0000256" key="15">
    <source>
        <dbReference type="ARBA" id="ARBA00023015"/>
    </source>
</evidence>